<reference evidence="2 3" key="1">
    <citation type="journal article" date="2015" name="Sci. Rep.">
        <title>Chromosome-level genome map provides insights into diverse defense mechanisms in the medicinal fungus Ganoderma sinense.</title>
        <authorList>
            <person name="Zhu Y."/>
            <person name="Xu J."/>
            <person name="Sun C."/>
            <person name="Zhou S."/>
            <person name="Xu H."/>
            <person name="Nelson D.R."/>
            <person name="Qian J."/>
            <person name="Song J."/>
            <person name="Luo H."/>
            <person name="Xiang L."/>
            <person name="Li Y."/>
            <person name="Xu Z."/>
            <person name="Ji A."/>
            <person name="Wang L."/>
            <person name="Lu S."/>
            <person name="Hayward A."/>
            <person name="Sun W."/>
            <person name="Li X."/>
            <person name="Schwartz D.C."/>
            <person name="Wang Y."/>
            <person name="Chen S."/>
        </authorList>
    </citation>
    <scope>NUCLEOTIDE SEQUENCE [LARGE SCALE GENOMIC DNA]</scope>
    <source>
        <strain evidence="2 3">ZZ0214-1</strain>
    </source>
</reference>
<organism evidence="2 3">
    <name type="scientific">Ganoderma sinense ZZ0214-1</name>
    <dbReference type="NCBI Taxonomy" id="1077348"/>
    <lineage>
        <taxon>Eukaryota</taxon>
        <taxon>Fungi</taxon>
        <taxon>Dikarya</taxon>
        <taxon>Basidiomycota</taxon>
        <taxon>Agaricomycotina</taxon>
        <taxon>Agaricomycetes</taxon>
        <taxon>Polyporales</taxon>
        <taxon>Polyporaceae</taxon>
        <taxon>Ganoderma</taxon>
    </lineage>
</organism>
<evidence type="ECO:0000259" key="1">
    <source>
        <dbReference type="PROSITE" id="PS50097"/>
    </source>
</evidence>
<dbReference type="AlphaFoldDB" id="A0A2G8RQ09"/>
<protein>
    <recommendedName>
        <fullName evidence="1">BTB domain-containing protein</fullName>
    </recommendedName>
</protein>
<proteinExistence type="predicted"/>
<dbReference type="OrthoDB" id="3036049at2759"/>
<dbReference type="InterPro" id="IPR011333">
    <property type="entry name" value="SKP1/BTB/POZ_sf"/>
</dbReference>
<comment type="caution">
    <text evidence="2">The sequence shown here is derived from an EMBL/GenBank/DDBJ whole genome shotgun (WGS) entry which is preliminary data.</text>
</comment>
<dbReference type="Pfam" id="PF00651">
    <property type="entry name" value="BTB"/>
    <property type="match status" value="1"/>
</dbReference>
<dbReference type="Gene3D" id="3.30.710.10">
    <property type="entry name" value="Potassium Channel Kv1.1, Chain A"/>
    <property type="match status" value="1"/>
</dbReference>
<evidence type="ECO:0000313" key="2">
    <source>
        <dbReference type="EMBL" id="PIL23581.1"/>
    </source>
</evidence>
<dbReference type="InterPro" id="IPR000210">
    <property type="entry name" value="BTB/POZ_dom"/>
</dbReference>
<sequence>MNDIAGATALPLEELRRDEDFWLEDGSVVLVAKKTAFKVYKGLLSAHSPVFSDMFSSTTHADETYDGSPVVRLSDSPEDLKWVLTHVMPKTLRHLQGTYDFKSSELSALARLGHKYQIDLLERHAVDSLKAAFTNDFEQWEGRLRSPQVPSHSGYSRYNPIDIINIARLTNTPSMLPLAFCLCAQNRDIIVDGQARGDGTHLFLSKTDAKRCIVGLAELSWTLQQAVP</sequence>
<dbReference type="Proteomes" id="UP000230002">
    <property type="component" value="Unassembled WGS sequence"/>
</dbReference>
<feature type="domain" description="BTB" evidence="1">
    <location>
        <begin position="26"/>
        <end position="96"/>
    </location>
</feature>
<dbReference type="SMART" id="SM00225">
    <property type="entry name" value="BTB"/>
    <property type="match status" value="1"/>
</dbReference>
<dbReference type="PROSITE" id="PS50097">
    <property type="entry name" value="BTB"/>
    <property type="match status" value="1"/>
</dbReference>
<evidence type="ECO:0000313" key="3">
    <source>
        <dbReference type="Proteomes" id="UP000230002"/>
    </source>
</evidence>
<keyword evidence="3" id="KW-1185">Reference proteome</keyword>
<dbReference type="EMBL" id="AYKW01000068">
    <property type="protein sequence ID" value="PIL23581.1"/>
    <property type="molecule type" value="Genomic_DNA"/>
</dbReference>
<dbReference type="SUPFAM" id="SSF54695">
    <property type="entry name" value="POZ domain"/>
    <property type="match status" value="1"/>
</dbReference>
<name>A0A2G8RQ09_9APHY</name>
<gene>
    <name evidence="2" type="ORF">GSI_14894</name>
</gene>
<dbReference type="CDD" id="cd18186">
    <property type="entry name" value="BTB_POZ_ZBTB_KLHL-like"/>
    <property type="match status" value="1"/>
</dbReference>
<accession>A0A2G8RQ09</accession>